<dbReference type="Proteomes" id="UP000619244">
    <property type="component" value="Unassembled WGS sequence"/>
</dbReference>
<evidence type="ECO:0000256" key="1">
    <source>
        <dbReference type="SAM" id="MobiDB-lite"/>
    </source>
</evidence>
<comment type="caution">
    <text evidence="2">The sequence shown here is derived from an EMBL/GenBank/DDBJ whole genome shotgun (WGS) entry which is preliminary data.</text>
</comment>
<feature type="region of interest" description="Disordered" evidence="1">
    <location>
        <begin position="18"/>
        <end position="95"/>
    </location>
</feature>
<name>A0A918NNH2_9ACTN</name>
<protein>
    <submittedName>
        <fullName evidence="2">Uncharacterized protein</fullName>
    </submittedName>
</protein>
<reference evidence="2" key="1">
    <citation type="journal article" date="2014" name="Int. J. Syst. Evol. Microbiol.">
        <title>Complete genome sequence of Corynebacterium casei LMG S-19264T (=DSM 44701T), isolated from a smear-ripened cheese.</title>
        <authorList>
            <consortium name="US DOE Joint Genome Institute (JGI-PGF)"/>
            <person name="Walter F."/>
            <person name="Albersmeier A."/>
            <person name="Kalinowski J."/>
            <person name="Ruckert C."/>
        </authorList>
    </citation>
    <scope>NUCLEOTIDE SEQUENCE</scope>
    <source>
        <strain evidence="2">JCM 4790</strain>
    </source>
</reference>
<keyword evidence="3" id="KW-1185">Reference proteome</keyword>
<sequence length="95" mass="9756">MTPMPAFPVFAMASTLTATPRTAPAGEGRISPGRQDLPSEDRNRLSKAPAPASCEGPTETAPPRPRPGLCLHRTPARAPASGRDEDPAVGNGGVS</sequence>
<dbReference type="EMBL" id="BMVU01000020">
    <property type="protein sequence ID" value="GGX83111.1"/>
    <property type="molecule type" value="Genomic_DNA"/>
</dbReference>
<gene>
    <name evidence="2" type="ORF">GCM10010358_41710</name>
</gene>
<evidence type="ECO:0000313" key="2">
    <source>
        <dbReference type="EMBL" id="GGX83111.1"/>
    </source>
</evidence>
<evidence type="ECO:0000313" key="3">
    <source>
        <dbReference type="Proteomes" id="UP000619244"/>
    </source>
</evidence>
<reference evidence="2" key="2">
    <citation type="submission" date="2020-09" db="EMBL/GenBank/DDBJ databases">
        <authorList>
            <person name="Sun Q."/>
            <person name="Ohkuma M."/>
        </authorList>
    </citation>
    <scope>NUCLEOTIDE SEQUENCE</scope>
    <source>
        <strain evidence="2">JCM 4790</strain>
    </source>
</reference>
<organism evidence="2 3">
    <name type="scientific">Streptomyces minutiscleroticus</name>
    <dbReference type="NCBI Taxonomy" id="68238"/>
    <lineage>
        <taxon>Bacteria</taxon>
        <taxon>Bacillati</taxon>
        <taxon>Actinomycetota</taxon>
        <taxon>Actinomycetes</taxon>
        <taxon>Kitasatosporales</taxon>
        <taxon>Streptomycetaceae</taxon>
        <taxon>Streptomyces</taxon>
    </lineage>
</organism>
<dbReference type="AlphaFoldDB" id="A0A918NNH2"/>
<proteinExistence type="predicted"/>
<accession>A0A918NNH2</accession>